<dbReference type="PANTHER" id="PTHR10887">
    <property type="entry name" value="DNA2/NAM7 HELICASE FAMILY"/>
    <property type="match status" value="1"/>
</dbReference>
<dbReference type="AlphaFoldDB" id="A0A9P7ZUM7"/>
<reference evidence="5" key="1">
    <citation type="journal article" date="2021" name="IMA Fungus">
        <title>Genomic characterization of three marine fungi, including Emericellopsis atlantica sp. nov. with signatures of a generalist lifestyle and marine biomass degradation.</title>
        <authorList>
            <person name="Hagestad O.C."/>
            <person name="Hou L."/>
            <person name="Andersen J.H."/>
            <person name="Hansen E.H."/>
            <person name="Altermark B."/>
            <person name="Li C."/>
            <person name="Kuhnert E."/>
            <person name="Cox R.J."/>
            <person name="Crous P.W."/>
            <person name="Spatafora J.W."/>
            <person name="Lail K."/>
            <person name="Amirebrahimi M."/>
            <person name="Lipzen A."/>
            <person name="Pangilinan J."/>
            <person name="Andreopoulos W."/>
            <person name="Hayes R.D."/>
            <person name="Ng V."/>
            <person name="Grigoriev I.V."/>
            <person name="Jackson S.A."/>
            <person name="Sutton T.D.S."/>
            <person name="Dobson A.D.W."/>
            <person name="Rama T."/>
        </authorList>
    </citation>
    <scope>NUCLEOTIDE SEQUENCE</scope>
    <source>
        <strain evidence="5">TS7</strain>
    </source>
</reference>
<keyword evidence="6" id="KW-1185">Reference proteome</keyword>
<dbReference type="SUPFAM" id="SSF52540">
    <property type="entry name" value="P-loop containing nucleoside triphosphate hydrolases"/>
    <property type="match status" value="1"/>
</dbReference>
<name>A0A9P7ZUM7_9HYPO</name>
<feature type="domain" description="DNA2/NAM7 helicase-like C-terminal" evidence="4">
    <location>
        <begin position="571"/>
        <end position="763"/>
    </location>
</feature>
<evidence type="ECO:0000256" key="1">
    <source>
        <dbReference type="ARBA" id="ARBA00022806"/>
    </source>
</evidence>
<dbReference type="InterPro" id="IPR041677">
    <property type="entry name" value="DNA2/NAM7_AAA_11"/>
</dbReference>
<keyword evidence="1" id="KW-0067">ATP-binding</keyword>
<sequence>MYSMSSLVGIASLHISSSRPLLSFPNQDDFIRIHEEGTIIEMENEIKLLQNFNQKEQQFGCWVVAPLPGTKTVRTRSWLLLVESPLPPNDALFPVVGDCFQVSMVEKVKRDGKVFGLCGMKSTRIVNPYEDSPTIDKRMRNAAAFKVDAPRSWEDADGQVTEWEKMSCFAITDSLDDVTWTESSDLSESKKQSLTILWDLESPTFEAELAALRYLTKKKGEDKETGPTTQSLNTFKMILDFQGATVTRTNLMRAYPQLESPHDPEWKIPAKLLQKFDSFNLDHQKAYSGLKSIKNHLFLVNGCPGSGKTEWNMIVAAMIQATRRSASCRPVPRILYIVDINKTVDDAAARYHRLCQEVGVSSLAVRMHGWPSEMNSSTRLNVDKDSKKDSDKDRGFGAFTERFLATAGLSRTGKRNSNAVPTLDEAAWEYFDNHSTDSEWKNLGSFLTRIQKSLRDCISNLYRVVLGLTDIVFTTPVPAAGRFADVFRPEVIFVDEAPHARELTTLITIAFYSPRVWIFTGDVKQTLPFVKGGDRRDAARDGLTFNRFAEQLKSLPQVSTMARAEQVDALDARLLVNKRAYGNLHLLPSKLFYGEQMISDHAPEDMYPSSVWNLKEFLQDLNNNETTQDVSQNRIIARLKMSQQRTQRSSFWNPEHQRWVIEQVEKLMDLPGLTSMDDPDRPVSIIIMTPYSAAVRKYDSIVKKWPFEWQNRVQVLTVDKAQGRQADIVVLDMVRTDRPGFMTSEHRLNVAITRARQAEIIVMHPAMAMGRRTALTRLWDYFPTWFMMWMALIINGMEHICTDSAVFASLLSYLLRSNWYTHACILMTDLVIAEPQLTTNSKLTNPITTYSQKLVHQTTTDLKDWGDVVVDATHGEDCYDRPGIPVITELPTGDYIYTYEFGGENSREQYWFLVYYRIYPEVSLSVVRLSEIMQPSSAKERRGQLYYRRSSILQH</sequence>
<dbReference type="InterPro" id="IPR045055">
    <property type="entry name" value="DNA2/NAM7-like"/>
</dbReference>
<keyword evidence="1" id="KW-0347">Helicase</keyword>
<evidence type="ECO:0000256" key="2">
    <source>
        <dbReference type="SAM" id="MobiDB-lite"/>
    </source>
</evidence>
<dbReference type="CDD" id="cd18808">
    <property type="entry name" value="SF1_C_Upf1"/>
    <property type="match status" value="1"/>
</dbReference>
<dbReference type="Proteomes" id="UP000887229">
    <property type="component" value="Unassembled WGS sequence"/>
</dbReference>
<dbReference type="GO" id="GO:0004386">
    <property type="term" value="F:helicase activity"/>
    <property type="evidence" value="ECO:0007669"/>
    <property type="project" value="InterPro"/>
</dbReference>
<dbReference type="Gene3D" id="2.120.10.10">
    <property type="match status" value="1"/>
</dbReference>
<dbReference type="InterPro" id="IPR027417">
    <property type="entry name" value="P-loop_NTPase"/>
</dbReference>
<accession>A0A9P7ZUM7</accession>
<dbReference type="PANTHER" id="PTHR10887:SF495">
    <property type="entry name" value="HELICASE SENATAXIN ISOFORM X1-RELATED"/>
    <property type="match status" value="1"/>
</dbReference>
<feature type="region of interest" description="Disordered" evidence="2">
    <location>
        <begin position="374"/>
        <end position="393"/>
    </location>
</feature>
<dbReference type="Pfam" id="PF13086">
    <property type="entry name" value="AAA_11"/>
    <property type="match status" value="1"/>
</dbReference>
<keyword evidence="5" id="KW-0378">Hydrolase</keyword>
<feature type="compositionally biased region" description="Basic and acidic residues" evidence="2">
    <location>
        <begin position="381"/>
        <end position="393"/>
    </location>
</feature>
<organism evidence="5 6">
    <name type="scientific">Emericellopsis atlantica</name>
    <dbReference type="NCBI Taxonomy" id="2614577"/>
    <lineage>
        <taxon>Eukaryota</taxon>
        <taxon>Fungi</taxon>
        <taxon>Dikarya</taxon>
        <taxon>Ascomycota</taxon>
        <taxon>Pezizomycotina</taxon>
        <taxon>Sordariomycetes</taxon>
        <taxon>Hypocreomycetidae</taxon>
        <taxon>Hypocreales</taxon>
        <taxon>Bionectriaceae</taxon>
        <taxon>Emericellopsis</taxon>
    </lineage>
</organism>
<dbReference type="InterPro" id="IPR041679">
    <property type="entry name" value="DNA2/NAM7-like_C"/>
</dbReference>
<feature type="domain" description="DNA2/NAM7 helicase helicase" evidence="3">
    <location>
        <begin position="293"/>
        <end position="530"/>
    </location>
</feature>
<dbReference type="Pfam" id="PF13087">
    <property type="entry name" value="AAA_12"/>
    <property type="match status" value="1"/>
</dbReference>
<dbReference type="GO" id="GO:0016787">
    <property type="term" value="F:hydrolase activity"/>
    <property type="evidence" value="ECO:0007669"/>
    <property type="project" value="UniProtKB-KW"/>
</dbReference>
<dbReference type="EMBL" id="MU251243">
    <property type="protein sequence ID" value="KAG9258664.1"/>
    <property type="molecule type" value="Genomic_DNA"/>
</dbReference>
<evidence type="ECO:0000313" key="6">
    <source>
        <dbReference type="Proteomes" id="UP000887229"/>
    </source>
</evidence>
<gene>
    <name evidence="5" type="ORF">F5Z01DRAFT_746951</name>
</gene>
<dbReference type="Gene3D" id="3.40.50.300">
    <property type="entry name" value="P-loop containing nucleotide triphosphate hydrolases"/>
    <property type="match status" value="2"/>
</dbReference>
<dbReference type="RefSeq" id="XP_046122588.1">
    <property type="nucleotide sequence ID" value="XM_046266964.1"/>
</dbReference>
<protein>
    <submittedName>
        <fullName evidence="5">P-loop containing nucleoside triphosphate hydrolase protein</fullName>
    </submittedName>
</protein>
<evidence type="ECO:0000259" key="3">
    <source>
        <dbReference type="Pfam" id="PF13086"/>
    </source>
</evidence>
<dbReference type="InterPro" id="IPR047187">
    <property type="entry name" value="SF1_C_Upf1"/>
</dbReference>
<dbReference type="OrthoDB" id="6513042at2759"/>
<dbReference type="GeneID" id="70297867"/>
<proteinExistence type="predicted"/>
<evidence type="ECO:0000313" key="5">
    <source>
        <dbReference type="EMBL" id="KAG9258664.1"/>
    </source>
</evidence>
<comment type="caution">
    <text evidence="5">The sequence shown here is derived from an EMBL/GenBank/DDBJ whole genome shotgun (WGS) entry which is preliminary data.</text>
</comment>
<keyword evidence="1" id="KW-0547">Nucleotide-binding</keyword>
<evidence type="ECO:0000259" key="4">
    <source>
        <dbReference type="Pfam" id="PF13087"/>
    </source>
</evidence>